<name>A0A5K7ZHJ8_9BACT</name>
<dbReference type="Gene3D" id="3.40.50.720">
    <property type="entry name" value="NAD(P)-binding Rossmann-like Domain"/>
    <property type="match status" value="1"/>
</dbReference>
<accession>A0A5K7ZHJ8</accession>
<dbReference type="RefSeq" id="WP_155304463.1">
    <property type="nucleotide sequence ID" value="NZ_AP021875.1"/>
</dbReference>
<dbReference type="KEGG" id="dwd:DSCW_29740"/>
<protein>
    <submittedName>
        <fullName evidence="3">Beta-ketoacyl-ACP reductase</fullName>
    </submittedName>
</protein>
<dbReference type="SUPFAM" id="SSF51735">
    <property type="entry name" value="NAD(P)-binding Rossmann-fold domains"/>
    <property type="match status" value="1"/>
</dbReference>
<organism evidence="3 4">
    <name type="scientific">Desulfosarcina widdelii</name>
    <dbReference type="NCBI Taxonomy" id="947919"/>
    <lineage>
        <taxon>Bacteria</taxon>
        <taxon>Pseudomonadati</taxon>
        <taxon>Thermodesulfobacteriota</taxon>
        <taxon>Desulfobacteria</taxon>
        <taxon>Desulfobacterales</taxon>
        <taxon>Desulfosarcinaceae</taxon>
        <taxon>Desulfosarcina</taxon>
    </lineage>
</organism>
<dbReference type="PRINTS" id="PR00080">
    <property type="entry name" value="SDRFAMILY"/>
</dbReference>
<evidence type="ECO:0000313" key="3">
    <source>
        <dbReference type="EMBL" id="BBO75557.1"/>
    </source>
</evidence>
<dbReference type="GO" id="GO:0032787">
    <property type="term" value="P:monocarboxylic acid metabolic process"/>
    <property type="evidence" value="ECO:0007669"/>
    <property type="project" value="UniProtKB-ARBA"/>
</dbReference>
<dbReference type="PRINTS" id="PR00081">
    <property type="entry name" value="GDHRDH"/>
</dbReference>
<sequence length="276" mass="29386">MTTLSGKTALVTGASRGLGRAIAMALGGAGANVAVTDLLIENENVDKEELAEYSILAAHFAGSEDVRTASTAETIREMNANSLGIKMDVTKPDQIQAVLSEIADRMGYVDILVNNAGVMDNMATMEHQAVKMFERDVGVNLTGAFNCIQAVWPHMRKNKWGRIINISSFVGLSGAFAQPGYGASKAGMIGLTRSLALEGARDGITVNAVLPGFIDTEAVQLHRPEMRERIEKRIAMKRMGKPEEVAALVAFLAADVSRYITGAAIPVTGGADLFVF</sequence>
<dbReference type="OrthoDB" id="9804774at2"/>
<comment type="similarity">
    <text evidence="1 2">Belongs to the short-chain dehydrogenases/reductases (SDR) family.</text>
</comment>
<dbReference type="Pfam" id="PF13561">
    <property type="entry name" value="adh_short_C2"/>
    <property type="match status" value="1"/>
</dbReference>
<dbReference type="FunFam" id="3.40.50.720:FF:000084">
    <property type="entry name" value="Short-chain dehydrogenase reductase"/>
    <property type="match status" value="1"/>
</dbReference>
<dbReference type="Proteomes" id="UP000427769">
    <property type="component" value="Chromosome"/>
</dbReference>
<dbReference type="PANTHER" id="PTHR42879:SF2">
    <property type="entry name" value="3-OXOACYL-[ACYL-CARRIER-PROTEIN] REDUCTASE FABG"/>
    <property type="match status" value="1"/>
</dbReference>
<dbReference type="InterPro" id="IPR036291">
    <property type="entry name" value="NAD(P)-bd_dom_sf"/>
</dbReference>
<dbReference type="AlphaFoldDB" id="A0A5K7ZHJ8"/>
<reference evidence="3 4" key="1">
    <citation type="submission" date="2019-11" db="EMBL/GenBank/DDBJ databases">
        <title>Comparative genomics of hydrocarbon-degrading Desulfosarcina strains.</title>
        <authorList>
            <person name="Watanabe M."/>
            <person name="Kojima H."/>
            <person name="Fukui M."/>
        </authorList>
    </citation>
    <scope>NUCLEOTIDE SEQUENCE [LARGE SCALE GENOMIC DNA]</scope>
    <source>
        <strain evidence="3 4">PP31</strain>
    </source>
</reference>
<dbReference type="Pfam" id="PF00106">
    <property type="entry name" value="adh_short"/>
    <property type="match status" value="1"/>
</dbReference>
<dbReference type="InterPro" id="IPR050259">
    <property type="entry name" value="SDR"/>
</dbReference>
<keyword evidence="4" id="KW-1185">Reference proteome</keyword>
<dbReference type="PROSITE" id="PS00061">
    <property type="entry name" value="ADH_SHORT"/>
    <property type="match status" value="1"/>
</dbReference>
<proteinExistence type="inferred from homology"/>
<evidence type="ECO:0000313" key="4">
    <source>
        <dbReference type="Proteomes" id="UP000427769"/>
    </source>
</evidence>
<dbReference type="InterPro" id="IPR002347">
    <property type="entry name" value="SDR_fam"/>
</dbReference>
<gene>
    <name evidence="3" type="primary">fabG_3</name>
    <name evidence="3" type="ORF">DSCW_29740</name>
</gene>
<dbReference type="PANTHER" id="PTHR42879">
    <property type="entry name" value="3-OXOACYL-(ACYL-CARRIER-PROTEIN) REDUCTASE"/>
    <property type="match status" value="1"/>
</dbReference>
<dbReference type="EMBL" id="AP021875">
    <property type="protein sequence ID" value="BBO75557.1"/>
    <property type="molecule type" value="Genomic_DNA"/>
</dbReference>
<dbReference type="InterPro" id="IPR020904">
    <property type="entry name" value="Sc_DH/Rdtase_CS"/>
</dbReference>
<evidence type="ECO:0000256" key="2">
    <source>
        <dbReference type="RuleBase" id="RU000363"/>
    </source>
</evidence>
<evidence type="ECO:0000256" key="1">
    <source>
        <dbReference type="ARBA" id="ARBA00006484"/>
    </source>
</evidence>